<feature type="compositionally biased region" description="Basic and acidic residues" evidence="1">
    <location>
        <begin position="1"/>
        <end position="24"/>
    </location>
</feature>
<dbReference type="AlphaFoldDB" id="A0A6L2N8R2"/>
<gene>
    <name evidence="2" type="ORF">Tci_053977</name>
</gene>
<reference evidence="2" key="1">
    <citation type="journal article" date="2019" name="Sci. Rep.">
        <title>Draft genome of Tanacetum cinerariifolium, the natural source of mosquito coil.</title>
        <authorList>
            <person name="Yamashiro T."/>
            <person name="Shiraishi A."/>
            <person name="Satake H."/>
            <person name="Nakayama K."/>
        </authorList>
    </citation>
    <scope>NUCLEOTIDE SEQUENCE</scope>
</reference>
<proteinExistence type="predicted"/>
<evidence type="ECO:0000256" key="1">
    <source>
        <dbReference type="SAM" id="MobiDB-lite"/>
    </source>
</evidence>
<comment type="caution">
    <text evidence="2">The sequence shown here is derived from an EMBL/GenBank/DDBJ whole genome shotgun (WGS) entry which is preliminary data.</text>
</comment>
<name>A0A6L2N8R2_TANCI</name>
<evidence type="ECO:0000313" key="2">
    <source>
        <dbReference type="EMBL" id="GEU81999.1"/>
    </source>
</evidence>
<accession>A0A6L2N8R2</accession>
<dbReference type="EMBL" id="BKCJ010008395">
    <property type="protein sequence ID" value="GEU81999.1"/>
    <property type="molecule type" value="Genomic_DNA"/>
</dbReference>
<organism evidence="2">
    <name type="scientific">Tanacetum cinerariifolium</name>
    <name type="common">Dalmatian daisy</name>
    <name type="synonym">Chrysanthemum cinerariifolium</name>
    <dbReference type="NCBI Taxonomy" id="118510"/>
    <lineage>
        <taxon>Eukaryota</taxon>
        <taxon>Viridiplantae</taxon>
        <taxon>Streptophyta</taxon>
        <taxon>Embryophyta</taxon>
        <taxon>Tracheophyta</taxon>
        <taxon>Spermatophyta</taxon>
        <taxon>Magnoliopsida</taxon>
        <taxon>eudicotyledons</taxon>
        <taxon>Gunneridae</taxon>
        <taxon>Pentapetalae</taxon>
        <taxon>asterids</taxon>
        <taxon>campanulids</taxon>
        <taxon>Asterales</taxon>
        <taxon>Asteraceae</taxon>
        <taxon>Asteroideae</taxon>
        <taxon>Anthemideae</taxon>
        <taxon>Anthemidinae</taxon>
        <taxon>Tanacetum</taxon>
    </lineage>
</organism>
<protein>
    <submittedName>
        <fullName evidence="2">Uncharacterized protein</fullName>
    </submittedName>
</protein>
<sequence>MLHDLGVRNKREKDKIGTKPDQIKKKGKRVSPSVFVPATLLNLFPHRLRASLVFSIQLQPCRTIDDLLSNDECLIEHFCHILEFMNSKDRRSYQCFGVEELSAAKHKLMLLDTAAERRLLLLSQVKTVNEK</sequence>
<feature type="region of interest" description="Disordered" evidence="1">
    <location>
        <begin position="1"/>
        <end position="25"/>
    </location>
</feature>